<keyword evidence="3" id="KW-1185">Reference proteome</keyword>
<evidence type="ECO:0000313" key="3">
    <source>
        <dbReference type="Proteomes" id="UP000683360"/>
    </source>
</evidence>
<dbReference type="Proteomes" id="UP000683360">
    <property type="component" value="Unassembled WGS sequence"/>
</dbReference>
<proteinExistence type="predicted"/>
<protein>
    <submittedName>
        <fullName evidence="2">Uncharacterized protein</fullName>
    </submittedName>
</protein>
<evidence type="ECO:0000313" key="2">
    <source>
        <dbReference type="EMBL" id="CAG2217554.1"/>
    </source>
</evidence>
<keyword evidence="1" id="KW-1133">Transmembrane helix</keyword>
<evidence type="ECO:0000256" key="1">
    <source>
        <dbReference type="SAM" id="Phobius"/>
    </source>
</evidence>
<keyword evidence="1" id="KW-0472">Membrane</keyword>
<feature type="transmembrane region" description="Helical" evidence="1">
    <location>
        <begin position="214"/>
        <end position="239"/>
    </location>
</feature>
<gene>
    <name evidence="2" type="ORF">MEDL_31240</name>
</gene>
<name>A0A8S3SB43_MYTED</name>
<dbReference type="AlphaFoldDB" id="A0A8S3SB43"/>
<reference evidence="2" key="1">
    <citation type="submission" date="2021-03" db="EMBL/GenBank/DDBJ databases">
        <authorList>
            <person name="Bekaert M."/>
        </authorList>
    </citation>
    <scope>NUCLEOTIDE SEQUENCE</scope>
</reference>
<comment type="caution">
    <text evidence="2">The sequence shown here is derived from an EMBL/GenBank/DDBJ whole genome shotgun (WGS) entry which is preliminary data.</text>
</comment>
<dbReference type="EMBL" id="CAJPWZ010001545">
    <property type="protein sequence ID" value="CAG2217554.1"/>
    <property type="molecule type" value="Genomic_DNA"/>
</dbReference>
<accession>A0A8S3SB43</accession>
<sequence length="262" mass="29195">MVDDYPRYDVFMNNKAVTPQQKLSSTPVQFTVHIVNGSTSCDTDMKFVSLTLPENLRVPYPPNMPHLINGVYLETSNVNKTSFVVSLSKGCTYQQLPDDTGRTNVTRLYEICEVTPRDMIGDALICVWALNNYGVTSQPRCIDVIVAAWDYFAYRAAGIHRSRYPAAGIHRSRNPAAGIHRSRKTRCWYPPQPKNPLLVSTAAETMLQEPKTTIAMVAGITVGIIILLLLIAGLTWYLYKIHKESSQTGPAGQETWATKPGM</sequence>
<keyword evidence="1" id="KW-0812">Transmembrane</keyword>
<organism evidence="2 3">
    <name type="scientific">Mytilus edulis</name>
    <name type="common">Blue mussel</name>
    <dbReference type="NCBI Taxonomy" id="6550"/>
    <lineage>
        <taxon>Eukaryota</taxon>
        <taxon>Metazoa</taxon>
        <taxon>Spiralia</taxon>
        <taxon>Lophotrochozoa</taxon>
        <taxon>Mollusca</taxon>
        <taxon>Bivalvia</taxon>
        <taxon>Autobranchia</taxon>
        <taxon>Pteriomorphia</taxon>
        <taxon>Mytilida</taxon>
        <taxon>Mytiloidea</taxon>
        <taxon>Mytilidae</taxon>
        <taxon>Mytilinae</taxon>
        <taxon>Mytilus</taxon>
    </lineage>
</organism>